<keyword evidence="6" id="KW-0678">Repressor</keyword>
<feature type="domain" description="PB1" evidence="8">
    <location>
        <begin position="107"/>
        <end position="188"/>
    </location>
</feature>
<dbReference type="SUPFAM" id="SSF54277">
    <property type="entry name" value="CAD &amp; PB1 domains"/>
    <property type="match status" value="1"/>
</dbReference>
<name>A0ABD1UIR5_9LAMI</name>
<evidence type="ECO:0000256" key="3">
    <source>
        <dbReference type="ARBA" id="ARBA00023163"/>
    </source>
</evidence>
<evidence type="ECO:0000259" key="8">
    <source>
        <dbReference type="PROSITE" id="PS51745"/>
    </source>
</evidence>
<accession>A0ABD1UIR5</accession>
<dbReference type="GO" id="GO:0005634">
    <property type="term" value="C:nucleus"/>
    <property type="evidence" value="ECO:0007669"/>
    <property type="project" value="UniProtKB-SubCell"/>
</dbReference>
<organism evidence="9 10">
    <name type="scientific">Abeliophyllum distichum</name>
    <dbReference type="NCBI Taxonomy" id="126358"/>
    <lineage>
        <taxon>Eukaryota</taxon>
        <taxon>Viridiplantae</taxon>
        <taxon>Streptophyta</taxon>
        <taxon>Embryophyta</taxon>
        <taxon>Tracheophyta</taxon>
        <taxon>Spermatophyta</taxon>
        <taxon>Magnoliopsida</taxon>
        <taxon>eudicotyledons</taxon>
        <taxon>Gunneridae</taxon>
        <taxon>Pentapetalae</taxon>
        <taxon>asterids</taxon>
        <taxon>lamiids</taxon>
        <taxon>Lamiales</taxon>
        <taxon>Oleaceae</taxon>
        <taxon>Forsythieae</taxon>
        <taxon>Abeliophyllum</taxon>
    </lineage>
</organism>
<feature type="compositionally biased region" description="Polar residues" evidence="7">
    <location>
        <begin position="17"/>
        <end position="31"/>
    </location>
</feature>
<comment type="subunit">
    <text evidence="6">Homodimers and heterodimers.</text>
</comment>
<keyword evidence="10" id="KW-1185">Reference proteome</keyword>
<dbReference type="AlphaFoldDB" id="A0ABD1UIR5"/>
<dbReference type="InterPro" id="IPR044835">
    <property type="entry name" value="ARF_plant"/>
</dbReference>
<dbReference type="Proteomes" id="UP001604336">
    <property type="component" value="Unassembled WGS sequence"/>
</dbReference>
<evidence type="ECO:0000313" key="10">
    <source>
        <dbReference type="Proteomes" id="UP001604336"/>
    </source>
</evidence>
<dbReference type="InterPro" id="IPR033389">
    <property type="entry name" value="AUX/IAA_dom"/>
</dbReference>
<evidence type="ECO:0000256" key="2">
    <source>
        <dbReference type="ARBA" id="ARBA00023015"/>
    </source>
</evidence>
<sequence length="219" mass="24868">MFSEETEESKSASAWSIFSNHSTPNSGKQSYSRMSCLNDDRTLDNFATCRLFGIDLKSPSLGALFEKSSLKSVDLPNDASEGCIRNQRQQLQVPIKEVHIRQNHSTRSRTKVQMQGVAVGRAVDLTALKGYDELISELEEMFEIKGELRNRHKWEIVFTDDEGDMMLMRDFPWLEFCDKVLRIFICSSQEVKKMRAGTKLPLSSADNERGGFNLEISGD</sequence>
<dbReference type="InterPro" id="IPR053793">
    <property type="entry name" value="PB1-like"/>
</dbReference>
<keyword evidence="2 6" id="KW-0805">Transcription regulation</keyword>
<evidence type="ECO:0000256" key="1">
    <source>
        <dbReference type="ARBA" id="ARBA00004123"/>
    </source>
</evidence>
<evidence type="ECO:0000256" key="7">
    <source>
        <dbReference type="SAM" id="MobiDB-lite"/>
    </source>
</evidence>
<protein>
    <recommendedName>
        <fullName evidence="6">Auxin-responsive protein</fullName>
    </recommendedName>
</protein>
<proteinExistence type="inferred from homology"/>
<dbReference type="PANTHER" id="PTHR31384">
    <property type="entry name" value="AUXIN RESPONSE FACTOR 4-RELATED"/>
    <property type="match status" value="1"/>
</dbReference>
<evidence type="ECO:0000256" key="6">
    <source>
        <dbReference type="RuleBase" id="RU004549"/>
    </source>
</evidence>
<evidence type="ECO:0000256" key="4">
    <source>
        <dbReference type="ARBA" id="ARBA00023242"/>
    </source>
</evidence>
<dbReference type="EMBL" id="JBFOLK010000003">
    <property type="protein sequence ID" value="KAL2524937.1"/>
    <property type="molecule type" value="Genomic_DNA"/>
</dbReference>
<keyword evidence="3 6" id="KW-0804">Transcription</keyword>
<dbReference type="PROSITE" id="PS51745">
    <property type="entry name" value="PB1"/>
    <property type="match status" value="1"/>
</dbReference>
<comment type="function">
    <text evidence="6">Aux/IAA proteins are short-lived transcriptional factors that function as repressors of early auxin response genes at low auxin concentrations.</text>
</comment>
<evidence type="ECO:0000256" key="5">
    <source>
        <dbReference type="ARBA" id="ARBA00023294"/>
    </source>
</evidence>
<keyword evidence="4 6" id="KW-0539">Nucleus</keyword>
<dbReference type="PANTHER" id="PTHR31384:SF1">
    <property type="entry name" value="AUXIN RESPONSE FACTOR 9"/>
    <property type="match status" value="1"/>
</dbReference>
<evidence type="ECO:0000313" key="9">
    <source>
        <dbReference type="EMBL" id="KAL2524937.1"/>
    </source>
</evidence>
<dbReference type="Pfam" id="PF02309">
    <property type="entry name" value="AUX_IAA"/>
    <property type="match status" value="1"/>
</dbReference>
<dbReference type="Gene3D" id="3.10.20.90">
    <property type="entry name" value="Phosphatidylinositol 3-kinase Catalytic Subunit, Chain A, domain 1"/>
    <property type="match status" value="1"/>
</dbReference>
<gene>
    <name evidence="9" type="ORF">Adt_09991</name>
</gene>
<feature type="region of interest" description="Disordered" evidence="7">
    <location>
        <begin position="1"/>
        <end position="31"/>
    </location>
</feature>
<comment type="subcellular location">
    <subcellularLocation>
        <location evidence="1 6">Nucleus</location>
    </subcellularLocation>
</comment>
<dbReference type="GO" id="GO:0009734">
    <property type="term" value="P:auxin-activated signaling pathway"/>
    <property type="evidence" value="ECO:0007669"/>
    <property type="project" value="UniProtKB-UniRule"/>
</dbReference>
<comment type="caution">
    <text evidence="9">The sequence shown here is derived from an EMBL/GenBank/DDBJ whole genome shotgun (WGS) entry which is preliminary data.</text>
</comment>
<reference evidence="10" key="1">
    <citation type="submission" date="2024-07" db="EMBL/GenBank/DDBJ databases">
        <title>Two chromosome-level genome assemblies of Korean endemic species Abeliophyllum distichum and Forsythia ovata (Oleaceae).</title>
        <authorList>
            <person name="Jang H."/>
        </authorList>
    </citation>
    <scope>NUCLEOTIDE SEQUENCE [LARGE SCALE GENOMIC DNA]</scope>
</reference>
<keyword evidence="5 6" id="KW-0927">Auxin signaling pathway</keyword>
<comment type="similarity">
    <text evidence="6">Belongs to the Aux/IAA family.</text>
</comment>